<dbReference type="PANTHER" id="PTHR44757:SF2">
    <property type="entry name" value="BIOFILM ARCHITECTURE MAINTENANCE PROTEIN MBAA"/>
    <property type="match status" value="1"/>
</dbReference>
<dbReference type="PROSITE" id="PS50883">
    <property type="entry name" value="EAL"/>
    <property type="match status" value="1"/>
</dbReference>
<dbReference type="Gene3D" id="3.20.20.450">
    <property type="entry name" value="EAL domain"/>
    <property type="match status" value="1"/>
</dbReference>
<evidence type="ECO:0000259" key="4">
    <source>
        <dbReference type="PROSITE" id="PS50887"/>
    </source>
</evidence>
<dbReference type="SMART" id="SM00091">
    <property type="entry name" value="PAS"/>
    <property type="match status" value="1"/>
</dbReference>
<evidence type="ECO:0000313" key="5">
    <source>
        <dbReference type="EMBL" id="MBP2472633.1"/>
    </source>
</evidence>
<dbReference type="PROSITE" id="PS50887">
    <property type="entry name" value="GGDEF"/>
    <property type="match status" value="1"/>
</dbReference>
<dbReference type="InterPro" id="IPR043128">
    <property type="entry name" value="Rev_trsase/Diguanyl_cyclase"/>
</dbReference>
<accession>A0ABS5A7R1</accession>
<dbReference type="SUPFAM" id="SSF55073">
    <property type="entry name" value="Nucleotide cyclase"/>
    <property type="match status" value="1"/>
</dbReference>
<dbReference type="CDD" id="cd01948">
    <property type="entry name" value="EAL"/>
    <property type="match status" value="1"/>
</dbReference>
<evidence type="ECO:0000259" key="2">
    <source>
        <dbReference type="PROSITE" id="PS50112"/>
    </source>
</evidence>
<dbReference type="InterPro" id="IPR035919">
    <property type="entry name" value="EAL_sf"/>
</dbReference>
<dbReference type="Pfam" id="PF08448">
    <property type="entry name" value="PAS_4"/>
    <property type="match status" value="1"/>
</dbReference>
<dbReference type="SMART" id="SM00267">
    <property type="entry name" value="GGDEF"/>
    <property type="match status" value="1"/>
</dbReference>
<dbReference type="Proteomes" id="UP001519363">
    <property type="component" value="Unassembled WGS sequence"/>
</dbReference>
<evidence type="ECO:0000259" key="3">
    <source>
        <dbReference type="PROSITE" id="PS50883"/>
    </source>
</evidence>
<dbReference type="SUPFAM" id="SSF141868">
    <property type="entry name" value="EAL domain-like"/>
    <property type="match status" value="1"/>
</dbReference>
<dbReference type="NCBIfam" id="TIGR00229">
    <property type="entry name" value="sensory_box"/>
    <property type="match status" value="1"/>
</dbReference>
<dbReference type="PANTHER" id="PTHR44757">
    <property type="entry name" value="DIGUANYLATE CYCLASE DGCP"/>
    <property type="match status" value="1"/>
</dbReference>
<dbReference type="EMBL" id="JAGIOO010000001">
    <property type="protein sequence ID" value="MBP2472633.1"/>
    <property type="molecule type" value="Genomic_DNA"/>
</dbReference>
<proteinExistence type="predicted"/>
<evidence type="ECO:0000256" key="1">
    <source>
        <dbReference type="SAM" id="Coils"/>
    </source>
</evidence>
<dbReference type="PROSITE" id="PS50112">
    <property type="entry name" value="PAS"/>
    <property type="match status" value="1"/>
</dbReference>
<feature type="domain" description="PAS" evidence="2">
    <location>
        <begin position="144"/>
        <end position="214"/>
    </location>
</feature>
<keyword evidence="6" id="KW-1185">Reference proteome</keyword>
<evidence type="ECO:0000313" key="6">
    <source>
        <dbReference type="Proteomes" id="UP001519363"/>
    </source>
</evidence>
<dbReference type="Gene3D" id="3.30.70.270">
    <property type="match status" value="1"/>
</dbReference>
<feature type="domain" description="GGDEF" evidence="4">
    <location>
        <begin position="301"/>
        <end position="432"/>
    </location>
</feature>
<gene>
    <name evidence="5" type="ORF">JOF53_001505</name>
</gene>
<dbReference type="CDD" id="cd01949">
    <property type="entry name" value="GGDEF"/>
    <property type="match status" value="1"/>
</dbReference>
<name>A0ABS5A7R1_9PSEU</name>
<dbReference type="InterPro" id="IPR000014">
    <property type="entry name" value="PAS"/>
</dbReference>
<dbReference type="InterPro" id="IPR000160">
    <property type="entry name" value="GGDEF_dom"/>
</dbReference>
<dbReference type="Gene3D" id="3.30.450.20">
    <property type="entry name" value="PAS domain"/>
    <property type="match status" value="1"/>
</dbReference>
<feature type="domain" description="EAL" evidence="3">
    <location>
        <begin position="441"/>
        <end position="699"/>
    </location>
</feature>
<dbReference type="SUPFAM" id="SSF55785">
    <property type="entry name" value="PYP-like sensor domain (PAS domain)"/>
    <property type="match status" value="1"/>
</dbReference>
<dbReference type="InterPro" id="IPR035965">
    <property type="entry name" value="PAS-like_dom_sf"/>
</dbReference>
<dbReference type="InterPro" id="IPR001633">
    <property type="entry name" value="EAL_dom"/>
</dbReference>
<sequence>MSVAGRTQLARKWAGAVNTAAYVPLSPDQLAEQLLDLVHELFDVLAAEPFDARPAARAGAALVQANITGRLALRRSMELLAEGARAEQRQRRGHTDEARVTALIAEFAAGFTEGVRQLTFNQQEEIKKALLNAKRDAERELRVSESRFRELFTSSALGIAITDLSGAFVEVNQAFTEMLGYGAEELNYLSVDDLFAPEETADLVVLYEHLVQEKVDRFRCRSRLVSKEADSVFAYLAVSLLHDADGRPNGHVTMVEDLTNLHLLQGRFSHQTLHDQLTGLPNRQYLHSRLQSVLGRAEPGEVVTLCHLDLDSFTVINDGLGHHIGDDLLKTVAGRLRAAVAGHNAMVARFGSDEFAILIEDAPDVVQLAARINEELAEPTYFEGYGVAVTASTGIVQREARGTSAAELLRAADMTLHRVKASGKGQWGLFDPCREAGDRSRFKLAASMPGAVESGEFALRYQPIRWLEGCGLAAVEVLVEWQHPELGPLAHEHCVELAERTGLILALGRWVLGRACLDAADWHPEQGVPPVVLATLTPYQSQDPDLVDNVRKALAEASLPPDRLRLRFPLSSVAREEGDAQDNLRVLADMGVTLGLDDFGRDVTDFVRLPKLPARGVRFSRVLLDRLGEAPDPGSPVARTVESLTELAHQVGYKVMAAGVDSQAKLRWLASIGVDGGQGPELGDPQPAEAYTAVSAEVLAP</sequence>
<dbReference type="InterPro" id="IPR029787">
    <property type="entry name" value="Nucleotide_cyclase"/>
</dbReference>
<dbReference type="RefSeq" id="WP_086784842.1">
    <property type="nucleotide sequence ID" value="NZ_JAGIOO010000001.1"/>
</dbReference>
<dbReference type="Pfam" id="PF00990">
    <property type="entry name" value="GGDEF"/>
    <property type="match status" value="1"/>
</dbReference>
<feature type="coiled-coil region" evidence="1">
    <location>
        <begin position="120"/>
        <end position="147"/>
    </location>
</feature>
<dbReference type="CDD" id="cd00130">
    <property type="entry name" value="PAS"/>
    <property type="match status" value="1"/>
</dbReference>
<dbReference type="SMART" id="SM00052">
    <property type="entry name" value="EAL"/>
    <property type="match status" value="1"/>
</dbReference>
<reference evidence="5 6" key="1">
    <citation type="submission" date="2021-03" db="EMBL/GenBank/DDBJ databases">
        <title>Sequencing the genomes of 1000 actinobacteria strains.</title>
        <authorList>
            <person name="Klenk H.-P."/>
        </authorList>
    </citation>
    <scope>NUCLEOTIDE SEQUENCE [LARGE SCALE GENOMIC DNA]</scope>
    <source>
        <strain evidence="5 6">DSM 44580</strain>
    </source>
</reference>
<dbReference type="Pfam" id="PF00563">
    <property type="entry name" value="EAL"/>
    <property type="match status" value="1"/>
</dbReference>
<dbReference type="InterPro" id="IPR052155">
    <property type="entry name" value="Biofilm_reg_signaling"/>
</dbReference>
<keyword evidence="1" id="KW-0175">Coiled coil</keyword>
<comment type="caution">
    <text evidence="5">The sequence shown here is derived from an EMBL/GenBank/DDBJ whole genome shotgun (WGS) entry which is preliminary data.</text>
</comment>
<protein>
    <submittedName>
        <fullName evidence="5">Diguanylate cyclase (GGDEF)-like protein/PAS domain S-box-containing protein</fullName>
    </submittedName>
</protein>
<organism evidence="5 6">
    <name type="scientific">Crossiella equi</name>
    <dbReference type="NCBI Taxonomy" id="130796"/>
    <lineage>
        <taxon>Bacteria</taxon>
        <taxon>Bacillati</taxon>
        <taxon>Actinomycetota</taxon>
        <taxon>Actinomycetes</taxon>
        <taxon>Pseudonocardiales</taxon>
        <taxon>Pseudonocardiaceae</taxon>
        <taxon>Crossiella</taxon>
    </lineage>
</organism>
<dbReference type="NCBIfam" id="TIGR00254">
    <property type="entry name" value="GGDEF"/>
    <property type="match status" value="1"/>
</dbReference>
<dbReference type="InterPro" id="IPR013656">
    <property type="entry name" value="PAS_4"/>
</dbReference>